<name>A0AAW4PR05_9EURY</name>
<dbReference type="PROSITE" id="PS50093">
    <property type="entry name" value="PKD"/>
    <property type="match status" value="5"/>
</dbReference>
<sequence>MERETLAIRSIALVLLVVGASIGPLGPVGTAAGNVENVENRPAAYSVVQGERCVPLTIVGDGSQDVVTYYDYQNDTDFSSHGTDERQVSQVSQFYVYRGSQGDSLVFLHDKRNDGGDTAGAVSMDITNIPTEAEWAVEDDNYPNQDDRFVHNDTSSQMDWMWEPDRNDGGALRGLAHANDSAIVVDAEWGNDTYAKESKDWAYADDPLNWSARGPEERLAPLSKNASVSVQQGACAAGSAPDASLTASPSNATVGQTVTYDASNSTDDGDIYGYFWDTDGDGTVDVETDGPTLNRTYDTTGEKTVTVFVDDMERRRGEATASVTVTSNQSVEAVIEGPTEANVGETVTFDGRNSTVGESATYAWTLGDGTSATGPTVQHTYTQAGSYNVSLTVSDGQGDTDTANTSIDVVVDQPPSAALSAPETALRNESIVLDAGNSTDDFGITEYRWDVDGDGTVDRRTTASQIQTTFATTGNRTVAVTVADASGQTDSANATVAVQRNATEDPVARLDAPATARPAANVTLDASNSTVPRGGATYEWDTDGDGTAENVTANATLTTAFDTVGNRTVSVTVTDAENVSSTATATVSVEAATDLTATLSADSQQVQPGETVVFTAEATPADRVESQRLDFGDGTTTTSVASQTSHVFETSGQYTATYEVTGRYGQTASAAVTVTVAQSSSGGGGGGGGGGSDSGGGGGGGGGGGAAPAPAPEPDDVEPPGTATREGNAVVVESNVESNLVGAEIEDGALGSGPVTVRRIALADVEPDTAVTVTDEWNGSDGPPTGTDETLLALGPTVSSGPAPASVTYQLAVDRAAVRDRGGSVDSLVVATWNGSGWEPVETTLVRNDSTVVLNATAGPEEPLVVGLPTAQVVGTDLAVAGSPVANRSTNVSVTLANTGHRDGSETVTTVLGGRVVASERVTIRAGETERLQFTVVPTAAGQQRLTVAGLQTTVDVAPARADIGPPSVDVERETVDAGESVQVRATFRNDGTVTGTENASFVVFGEVVERQSVTVAPGETKTVTFDQRIEHPGQYTVGVNGQNASVTVGGEAKTVQTESWVQSGGDGGSMSPLLLGLLALGSIGLVAGSIAVLSRQL</sequence>
<dbReference type="Pfam" id="PF18911">
    <property type="entry name" value="PKD_4"/>
    <property type="match status" value="5"/>
</dbReference>
<dbReference type="InterPro" id="IPR035986">
    <property type="entry name" value="PKD_dom_sf"/>
</dbReference>
<dbReference type="Gene3D" id="2.60.40.10">
    <property type="entry name" value="Immunoglobulins"/>
    <property type="match status" value="7"/>
</dbReference>
<dbReference type="InterPro" id="IPR022409">
    <property type="entry name" value="PKD/Chitinase_dom"/>
</dbReference>
<evidence type="ECO:0000256" key="1">
    <source>
        <dbReference type="ARBA" id="ARBA00004141"/>
    </source>
</evidence>
<dbReference type="RefSeq" id="WP_220618127.1">
    <property type="nucleotide sequence ID" value="NZ_RKLR01000003.1"/>
</dbReference>
<evidence type="ECO:0000313" key="10">
    <source>
        <dbReference type="Proteomes" id="UP001430377"/>
    </source>
</evidence>
<evidence type="ECO:0000256" key="5">
    <source>
        <dbReference type="ARBA" id="ARBA00023136"/>
    </source>
</evidence>
<dbReference type="SMART" id="SM00089">
    <property type="entry name" value="PKD"/>
    <property type="match status" value="5"/>
</dbReference>
<dbReference type="PANTHER" id="PTHR46730">
    <property type="entry name" value="POLYCYSTIN-1"/>
    <property type="match status" value="1"/>
</dbReference>
<dbReference type="GO" id="GO:0005261">
    <property type="term" value="F:monoatomic cation channel activity"/>
    <property type="evidence" value="ECO:0007669"/>
    <property type="project" value="TreeGrafter"/>
</dbReference>
<feature type="domain" description="PKD" evidence="8">
    <location>
        <begin position="505"/>
        <end position="596"/>
    </location>
</feature>
<reference evidence="9 10" key="1">
    <citation type="submission" date="2021-06" db="EMBL/GenBank/DDBJ databases">
        <title>Halomicroarcula sp. a new haloarchaeum isolated from saline soil.</title>
        <authorList>
            <person name="Duran-Viseras A."/>
            <person name="Sanchez-Porro C."/>
            <person name="Ventosa A."/>
        </authorList>
    </citation>
    <scope>NUCLEOTIDE SEQUENCE [LARGE SCALE GENOMIC DNA]</scope>
    <source>
        <strain evidence="9 10">F13</strain>
    </source>
</reference>
<keyword evidence="10" id="KW-1185">Reference proteome</keyword>
<evidence type="ECO:0000259" key="8">
    <source>
        <dbReference type="PROSITE" id="PS50093"/>
    </source>
</evidence>
<feature type="domain" description="PKD" evidence="8">
    <location>
        <begin position="595"/>
        <end position="681"/>
    </location>
</feature>
<feature type="domain" description="PKD" evidence="8">
    <location>
        <begin position="241"/>
        <end position="326"/>
    </location>
</feature>
<dbReference type="SUPFAM" id="SSF49299">
    <property type="entry name" value="PKD domain"/>
    <property type="match status" value="5"/>
</dbReference>
<accession>A0AAW4PR05</accession>
<dbReference type="GO" id="GO:0006816">
    <property type="term" value="P:calcium ion transport"/>
    <property type="evidence" value="ECO:0007669"/>
    <property type="project" value="TreeGrafter"/>
</dbReference>
<dbReference type="EMBL" id="RKLR01000003">
    <property type="protein sequence ID" value="MBX0323146.1"/>
    <property type="molecule type" value="Genomic_DNA"/>
</dbReference>
<dbReference type="PANTHER" id="PTHR46730:SF4">
    <property type="entry name" value="POLYCYSTIC KIDNEY DISEASE PROTEIN 1-LIKE 1"/>
    <property type="match status" value="1"/>
</dbReference>
<proteinExistence type="predicted"/>
<keyword evidence="5 7" id="KW-0472">Membrane</keyword>
<feature type="transmembrane region" description="Helical" evidence="7">
    <location>
        <begin position="1074"/>
        <end position="1094"/>
    </location>
</feature>
<evidence type="ECO:0000256" key="2">
    <source>
        <dbReference type="ARBA" id="ARBA00022692"/>
    </source>
</evidence>
<keyword evidence="3" id="KW-0677">Repeat</keyword>
<dbReference type="InterPro" id="IPR013783">
    <property type="entry name" value="Ig-like_fold"/>
</dbReference>
<dbReference type="CDD" id="cd00146">
    <property type="entry name" value="PKD"/>
    <property type="match status" value="3"/>
</dbReference>
<keyword evidence="4 7" id="KW-1133">Transmembrane helix</keyword>
<evidence type="ECO:0000256" key="6">
    <source>
        <dbReference type="SAM" id="MobiDB-lite"/>
    </source>
</evidence>
<feature type="compositionally biased region" description="Gly residues" evidence="6">
    <location>
        <begin position="681"/>
        <end position="706"/>
    </location>
</feature>
<evidence type="ECO:0000256" key="3">
    <source>
        <dbReference type="ARBA" id="ARBA00022737"/>
    </source>
</evidence>
<feature type="region of interest" description="Disordered" evidence="6">
    <location>
        <begin position="678"/>
        <end position="724"/>
    </location>
</feature>
<evidence type="ECO:0000313" key="9">
    <source>
        <dbReference type="EMBL" id="MBX0323146.1"/>
    </source>
</evidence>
<evidence type="ECO:0000256" key="4">
    <source>
        <dbReference type="ARBA" id="ARBA00022989"/>
    </source>
</evidence>
<feature type="domain" description="PKD" evidence="8">
    <location>
        <begin position="330"/>
        <end position="411"/>
    </location>
</feature>
<dbReference type="InterPro" id="IPR000601">
    <property type="entry name" value="PKD_dom"/>
</dbReference>
<dbReference type="GO" id="GO:0005886">
    <property type="term" value="C:plasma membrane"/>
    <property type="evidence" value="ECO:0007669"/>
    <property type="project" value="TreeGrafter"/>
</dbReference>
<comment type="caution">
    <text evidence="9">The sequence shown here is derived from an EMBL/GenBank/DDBJ whole genome shotgun (WGS) entry which is preliminary data.</text>
</comment>
<evidence type="ECO:0000256" key="7">
    <source>
        <dbReference type="SAM" id="Phobius"/>
    </source>
</evidence>
<feature type="domain" description="PKD" evidence="8">
    <location>
        <begin position="414"/>
        <end position="499"/>
    </location>
</feature>
<protein>
    <submittedName>
        <fullName evidence="9">PKD domain-containing protein</fullName>
    </submittedName>
</protein>
<keyword evidence="2 7" id="KW-0812">Transmembrane</keyword>
<dbReference type="AlphaFoldDB" id="A0AAW4PR05"/>
<gene>
    <name evidence="9" type="ORF">EGH21_08910</name>
</gene>
<dbReference type="Proteomes" id="UP001430377">
    <property type="component" value="Unassembled WGS sequence"/>
</dbReference>
<comment type="subcellular location">
    <subcellularLocation>
        <location evidence="1">Membrane</location>
        <topology evidence="1">Multi-pass membrane protein</topology>
    </subcellularLocation>
</comment>
<organism evidence="9 10">
    <name type="scientific">Haloarcula rubra</name>
    <dbReference type="NCBI Taxonomy" id="2487747"/>
    <lineage>
        <taxon>Archaea</taxon>
        <taxon>Methanobacteriati</taxon>
        <taxon>Methanobacteriota</taxon>
        <taxon>Stenosarchaea group</taxon>
        <taxon>Halobacteria</taxon>
        <taxon>Halobacteriales</taxon>
        <taxon>Haloarculaceae</taxon>
        <taxon>Haloarcula</taxon>
    </lineage>
</organism>